<protein>
    <submittedName>
        <fullName evidence="8">Glycosyl-hydrolase 97 C-terminal, oligomerisation</fullName>
    </submittedName>
</protein>
<dbReference type="InterPro" id="IPR029483">
    <property type="entry name" value="GH97_C"/>
</dbReference>
<dbReference type="Pfam" id="PF10566">
    <property type="entry name" value="Glyco_hydro_97"/>
    <property type="match status" value="1"/>
</dbReference>
<reference evidence="8 9" key="1">
    <citation type="submission" date="2016-10" db="EMBL/GenBank/DDBJ databases">
        <authorList>
            <person name="de Groot N.N."/>
        </authorList>
    </citation>
    <scope>NUCLEOTIDE SEQUENCE [LARGE SCALE GENOMIC DNA]</scope>
    <source>
        <strain evidence="8 9">MP1X4</strain>
    </source>
</reference>
<dbReference type="STRING" id="652787.SAMN05216490_3059"/>
<feature type="signal peptide" evidence="4">
    <location>
        <begin position="1"/>
        <end position="22"/>
    </location>
</feature>
<dbReference type="InterPro" id="IPR013785">
    <property type="entry name" value="Aldolase_TIM"/>
</dbReference>
<dbReference type="InterPro" id="IPR029486">
    <property type="entry name" value="GH97_N"/>
</dbReference>
<evidence type="ECO:0000313" key="8">
    <source>
        <dbReference type="EMBL" id="SDT31469.1"/>
    </source>
</evidence>
<dbReference type="Pfam" id="PF14508">
    <property type="entry name" value="GH97_N"/>
    <property type="match status" value="1"/>
</dbReference>
<accession>A0A1H1ZCZ3</accession>
<dbReference type="EMBL" id="LT629740">
    <property type="protein sequence ID" value="SDT31469.1"/>
    <property type="molecule type" value="Genomic_DNA"/>
</dbReference>
<comment type="subunit">
    <text evidence="2">Monomer.</text>
</comment>
<dbReference type="GO" id="GO:0030246">
    <property type="term" value="F:carbohydrate binding"/>
    <property type="evidence" value="ECO:0007669"/>
    <property type="project" value="InterPro"/>
</dbReference>
<organism evidence="8 9">
    <name type="scientific">Mucilaginibacter mallensis</name>
    <dbReference type="NCBI Taxonomy" id="652787"/>
    <lineage>
        <taxon>Bacteria</taxon>
        <taxon>Pseudomonadati</taxon>
        <taxon>Bacteroidota</taxon>
        <taxon>Sphingobacteriia</taxon>
        <taxon>Sphingobacteriales</taxon>
        <taxon>Sphingobacteriaceae</taxon>
        <taxon>Mucilaginibacter</taxon>
    </lineage>
</organism>
<evidence type="ECO:0000256" key="4">
    <source>
        <dbReference type="SAM" id="SignalP"/>
    </source>
</evidence>
<evidence type="ECO:0000256" key="1">
    <source>
        <dbReference type="ARBA" id="ARBA00001913"/>
    </source>
</evidence>
<dbReference type="Proteomes" id="UP000199679">
    <property type="component" value="Chromosome I"/>
</dbReference>
<evidence type="ECO:0000259" key="6">
    <source>
        <dbReference type="Pfam" id="PF14508"/>
    </source>
</evidence>
<evidence type="ECO:0000259" key="5">
    <source>
        <dbReference type="Pfam" id="PF10566"/>
    </source>
</evidence>
<comment type="cofactor">
    <cofactor evidence="1">
        <name>Ca(2+)</name>
        <dbReference type="ChEBI" id="CHEBI:29108"/>
    </cofactor>
</comment>
<feature type="domain" description="Glycosyl-hydrolase 97 N-terminal" evidence="6">
    <location>
        <begin position="31"/>
        <end position="293"/>
    </location>
</feature>
<feature type="domain" description="Glycosyl-hydrolase 97 C-terminal oligomerisation" evidence="7">
    <location>
        <begin position="598"/>
        <end position="699"/>
    </location>
</feature>
<dbReference type="Gene3D" id="3.20.20.70">
    <property type="entry name" value="Aldolase class I"/>
    <property type="match status" value="1"/>
</dbReference>
<evidence type="ECO:0000256" key="3">
    <source>
        <dbReference type="ARBA" id="ARBA00022837"/>
    </source>
</evidence>
<feature type="chain" id="PRO_5009267535" evidence="4">
    <location>
        <begin position="23"/>
        <end position="712"/>
    </location>
</feature>
<evidence type="ECO:0000313" key="9">
    <source>
        <dbReference type="Proteomes" id="UP000199679"/>
    </source>
</evidence>
<dbReference type="GO" id="GO:0016787">
    <property type="term" value="F:hydrolase activity"/>
    <property type="evidence" value="ECO:0007669"/>
    <property type="project" value="UniProtKB-KW"/>
</dbReference>
<sequence>MKKLLTCIILSLFVFNHLKAQSQPTTVSMNKVKLEFMMDADGRPTYAIYYDQKPVIKPSHLGIKILNDVGMDSNFVVTGTEKTTVDEQWKPVWGEVSNIRNHYNQVTFHLRQQNKAGRLLDIVFRVFEDGVGFRYEFPKQNNLKYFIVSDEVTEFALAGNNKTFWIPGDYDTNEYPYTTSNISEINNQHMVNSSDDIAVRVAPDKYAVQTPLMMKTPEGLYINIHEAALVNYSAMQLHVDTSTYKLTASLVPDALGNKAYIGTPCHTPWRTIIVSNKATDILESKMILNLNDPSKIENTSWIKPMKFVGVWWEMQTGKSTWNYSARADTVGANGLLIPNGTHGGNTANVERYIDFAAKNGIQGVLVEGWNYGWEEWFGNWKEHVFSFVTPYPDFDVDAITKYAKAKGVVMIMHNETSASATDYERQMDTAFRFMNKYGYTSVKTGYVGRIIPRGEHHDGEWMVNHYVRVAEKAAQYHIMLDAHEPVRPTGLQRTYPNWMACEAGRGNEYNAFGHGNMPEHETIMPFTRFMGGPMDYTPGIFKVQDFTILPGKRVHTTLVKQLALYVVLYSPIQMAADLPENYEKYMDAFQFIKDVGVDWDDTKVIAAEPGDYITTARKEKGTENWFIGAVTDENGRDEVVPLDFLNKGTQYVATIYADAPDADWKTNPEAYKITTYIVDAGTKLKLKLAPGGGAAISIKLTTADTKGIKKYK</sequence>
<keyword evidence="9" id="KW-1185">Reference proteome</keyword>
<dbReference type="InterPro" id="IPR052720">
    <property type="entry name" value="Glycosyl_hydrolase_97"/>
</dbReference>
<gene>
    <name evidence="8" type="ORF">SAMN05216490_3059</name>
</gene>
<dbReference type="AlphaFoldDB" id="A0A1H1ZCZ3"/>
<evidence type="ECO:0000259" key="7">
    <source>
        <dbReference type="Pfam" id="PF14509"/>
    </source>
</evidence>
<dbReference type="InterPro" id="IPR019563">
    <property type="entry name" value="GH97_catalytic"/>
</dbReference>
<name>A0A1H1ZCZ3_MUCMA</name>
<keyword evidence="4" id="KW-0732">Signal</keyword>
<keyword evidence="8" id="KW-0378">Hydrolase</keyword>
<feature type="domain" description="Glycosyl-hydrolase 97 catalytic" evidence="5">
    <location>
        <begin position="311"/>
        <end position="503"/>
    </location>
</feature>
<dbReference type="InterPro" id="IPR014718">
    <property type="entry name" value="GH-type_carb-bd"/>
</dbReference>
<dbReference type="Pfam" id="PF14509">
    <property type="entry name" value="GH97_C"/>
    <property type="match status" value="1"/>
</dbReference>
<dbReference type="Gene3D" id="2.70.98.10">
    <property type="match status" value="1"/>
</dbReference>
<evidence type="ECO:0000256" key="2">
    <source>
        <dbReference type="ARBA" id="ARBA00011245"/>
    </source>
</evidence>
<dbReference type="PANTHER" id="PTHR35803">
    <property type="entry name" value="GLUCAN 1,4-ALPHA-GLUCOSIDASE SUSB-RELATED"/>
    <property type="match status" value="1"/>
</dbReference>
<dbReference type="PANTHER" id="PTHR35803:SF1">
    <property type="entry name" value="GLUCAN 1,4-ALPHA-GLUCOSIDASE SUSB"/>
    <property type="match status" value="1"/>
</dbReference>
<keyword evidence="3" id="KW-0106">Calcium</keyword>
<proteinExistence type="predicted"/>
<dbReference type="OrthoDB" id="57532at2"/>
<dbReference type="RefSeq" id="WP_091374555.1">
    <property type="nucleotide sequence ID" value="NZ_LT629740.1"/>
</dbReference>